<dbReference type="PANTHER" id="PTHR30024:SF43">
    <property type="entry name" value="BLL4572 PROTEIN"/>
    <property type="match status" value="1"/>
</dbReference>
<dbReference type="RefSeq" id="WP_085123609.1">
    <property type="nucleotide sequence ID" value="NZ_FWZX01000012.1"/>
</dbReference>
<dbReference type="SUPFAM" id="SSF53850">
    <property type="entry name" value="Periplasmic binding protein-like II"/>
    <property type="match status" value="1"/>
</dbReference>
<keyword evidence="6" id="KW-0067">ATP-binding</keyword>
<evidence type="ECO:0000256" key="4">
    <source>
        <dbReference type="ARBA" id="ARBA00022519"/>
    </source>
</evidence>
<comment type="subcellular location">
    <subcellularLocation>
        <location evidence="1">Endomembrane system</location>
    </subcellularLocation>
</comment>
<evidence type="ECO:0000256" key="1">
    <source>
        <dbReference type="ARBA" id="ARBA00004308"/>
    </source>
</evidence>
<dbReference type="Proteomes" id="UP000192917">
    <property type="component" value="Unassembled WGS sequence"/>
</dbReference>
<keyword evidence="4" id="KW-0997">Cell inner membrane</keyword>
<keyword evidence="2" id="KW-0813">Transport</keyword>
<evidence type="ECO:0000313" key="6">
    <source>
        <dbReference type="EMBL" id="SMF36366.1"/>
    </source>
</evidence>
<evidence type="ECO:0000313" key="7">
    <source>
        <dbReference type="Proteomes" id="UP000192917"/>
    </source>
</evidence>
<keyword evidence="3" id="KW-1003">Cell membrane</keyword>
<dbReference type="InterPro" id="IPR044527">
    <property type="entry name" value="NrtA/CpmA_ABC-bd_dom"/>
</dbReference>
<dbReference type="PANTHER" id="PTHR30024">
    <property type="entry name" value="ALIPHATIC SULFONATES-BINDING PROTEIN-RELATED"/>
    <property type="match status" value="1"/>
</dbReference>
<proteinExistence type="predicted"/>
<dbReference type="GO" id="GO:0005524">
    <property type="term" value="F:ATP binding"/>
    <property type="evidence" value="ECO:0007669"/>
    <property type="project" value="UniProtKB-KW"/>
</dbReference>
<name>A0A1Y6BYK9_9PROT</name>
<organism evidence="6 7">
    <name type="scientific">Tistlia consotensis USBA 355</name>
    <dbReference type="NCBI Taxonomy" id="560819"/>
    <lineage>
        <taxon>Bacteria</taxon>
        <taxon>Pseudomonadati</taxon>
        <taxon>Pseudomonadota</taxon>
        <taxon>Alphaproteobacteria</taxon>
        <taxon>Rhodospirillales</taxon>
        <taxon>Rhodovibrionaceae</taxon>
        <taxon>Tistlia</taxon>
    </lineage>
</organism>
<reference evidence="6 7" key="1">
    <citation type="submission" date="2017-04" db="EMBL/GenBank/DDBJ databases">
        <authorList>
            <person name="Afonso C.L."/>
            <person name="Miller P.J."/>
            <person name="Scott M.A."/>
            <person name="Spackman E."/>
            <person name="Goraichik I."/>
            <person name="Dimitrov K.M."/>
            <person name="Suarez D.L."/>
            <person name="Swayne D.E."/>
        </authorList>
    </citation>
    <scope>NUCLEOTIDE SEQUENCE [LARGE SCALE GENOMIC DNA]</scope>
    <source>
        <strain evidence="6 7">USBA 355</strain>
    </source>
</reference>
<dbReference type="GO" id="GO:0012505">
    <property type="term" value="C:endomembrane system"/>
    <property type="evidence" value="ECO:0007669"/>
    <property type="project" value="UniProtKB-SubCell"/>
</dbReference>
<dbReference type="Gene3D" id="3.40.190.10">
    <property type="entry name" value="Periplasmic binding protein-like II"/>
    <property type="match status" value="2"/>
</dbReference>
<dbReference type="AlphaFoldDB" id="A0A1Y6BYK9"/>
<dbReference type="EMBL" id="FWZX01000012">
    <property type="protein sequence ID" value="SMF36366.1"/>
    <property type="molecule type" value="Genomic_DNA"/>
</dbReference>
<gene>
    <name evidence="6" type="ORF">SAMN05428998_11276</name>
</gene>
<evidence type="ECO:0000256" key="2">
    <source>
        <dbReference type="ARBA" id="ARBA00022448"/>
    </source>
</evidence>
<accession>A0A1Y6BYK9</accession>
<keyword evidence="5" id="KW-0472">Membrane</keyword>
<evidence type="ECO:0000256" key="5">
    <source>
        <dbReference type="ARBA" id="ARBA00023136"/>
    </source>
</evidence>
<dbReference type="Pfam" id="PF13379">
    <property type="entry name" value="NMT1_2"/>
    <property type="match status" value="1"/>
</dbReference>
<keyword evidence="6" id="KW-0547">Nucleotide-binding</keyword>
<keyword evidence="7" id="KW-1185">Reference proteome</keyword>
<dbReference type="STRING" id="560819.SAMN05428998_11276"/>
<protein>
    <submittedName>
        <fullName evidence="6">NitT/TauT family transport system ATP-binding protein/nitrate/nitrite transport system substrate-binding protein</fullName>
    </submittedName>
</protein>
<dbReference type="CDD" id="cd13553">
    <property type="entry name" value="PBP2_NrtA_CpmA_like"/>
    <property type="match status" value="1"/>
</dbReference>
<evidence type="ECO:0000256" key="3">
    <source>
        <dbReference type="ARBA" id="ARBA00022475"/>
    </source>
</evidence>
<sequence length="417" mass="43697">MAKTTLRIGYVPLLDCAIPLVAEAEGFAARHGLALELLPEISWAAIRDKVAFGALEGAHMLAGIPLAVSLGVGLPAIPMVAPMALGLGGNAITVGLGLFRAMRAADPAAMAGPRRDSARALAAVIAREQAEGAPKRRFASVFPVSSHAYELRYWLASAGLDPDGDVELTVLPPSRMAESLGTSQIDGYCVGEPWSLVTLSAGIGAVVATKADIWPLAPEKVLGLRTDWADRNPEVLAALLRAFAEAAVWADAPENRPALARLLAPRLGVDLRLLETALCGSVALAPGRPAEPLPHRPVFHAAAATFPWRSQALWLLTQMARWGQIPRESDFAGVAAAVYRPDLYRAALSGGGLSVPVADLKPEGAHDAPYEVAAVERPAIILPPDRFIDGRTFDPSEPTAYLAGFGRGEVAVPGASG</sequence>